<dbReference type="PANTHER" id="PTHR31912">
    <property type="entry name" value="IP13529P"/>
    <property type="match status" value="1"/>
</dbReference>
<dbReference type="OrthoDB" id="2246127at2759"/>
<reference evidence="2 3" key="1">
    <citation type="submission" date="2014-04" db="EMBL/GenBank/DDBJ databases">
        <authorList>
            <consortium name="DOE Joint Genome Institute"/>
            <person name="Kuo A."/>
            <person name="Girlanda M."/>
            <person name="Perotto S."/>
            <person name="Kohler A."/>
            <person name="Nagy L.G."/>
            <person name="Floudas D."/>
            <person name="Copeland A."/>
            <person name="Barry K.W."/>
            <person name="Cichocki N."/>
            <person name="Veneault-Fourrey C."/>
            <person name="LaButti K."/>
            <person name="Lindquist E.A."/>
            <person name="Lipzen A."/>
            <person name="Lundell T."/>
            <person name="Morin E."/>
            <person name="Murat C."/>
            <person name="Sun H."/>
            <person name="Tunlid A."/>
            <person name="Henrissat B."/>
            <person name="Grigoriev I.V."/>
            <person name="Hibbett D.S."/>
            <person name="Martin F."/>
            <person name="Nordberg H.P."/>
            <person name="Cantor M.N."/>
            <person name="Hua S.X."/>
        </authorList>
    </citation>
    <scope>NUCLEOTIDE SEQUENCE [LARGE SCALE GENOMIC DNA]</scope>
    <source>
        <strain evidence="2 3">MUT 4182</strain>
    </source>
</reference>
<evidence type="ECO:0000313" key="2">
    <source>
        <dbReference type="EMBL" id="KIO16555.1"/>
    </source>
</evidence>
<keyword evidence="3" id="KW-1185">Reference proteome</keyword>
<feature type="region of interest" description="Disordered" evidence="1">
    <location>
        <begin position="1332"/>
        <end position="1353"/>
    </location>
</feature>
<feature type="compositionally biased region" description="Basic residues" evidence="1">
    <location>
        <begin position="1242"/>
        <end position="1256"/>
    </location>
</feature>
<accession>A0A0C3PPW6</accession>
<feature type="compositionally biased region" description="Polar residues" evidence="1">
    <location>
        <begin position="971"/>
        <end position="994"/>
    </location>
</feature>
<dbReference type="Proteomes" id="UP000054248">
    <property type="component" value="Unassembled WGS sequence"/>
</dbReference>
<organism evidence="2 3">
    <name type="scientific">Tulasnella calospora MUT 4182</name>
    <dbReference type="NCBI Taxonomy" id="1051891"/>
    <lineage>
        <taxon>Eukaryota</taxon>
        <taxon>Fungi</taxon>
        <taxon>Dikarya</taxon>
        <taxon>Basidiomycota</taxon>
        <taxon>Agaricomycotina</taxon>
        <taxon>Agaricomycetes</taxon>
        <taxon>Cantharellales</taxon>
        <taxon>Tulasnellaceae</taxon>
        <taxon>Tulasnella</taxon>
    </lineage>
</organism>
<dbReference type="STRING" id="1051891.A0A0C3PPW6"/>
<feature type="region of interest" description="Disordered" evidence="1">
    <location>
        <begin position="966"/>
        <end position="1002"/>
    </location>
</feature>
<dbReference type="EMBL" id="KN823535">
    <property type="protein sequence ID" value="KIO16555.1"/>
    <property type="molecule type" value="Genomic_DNA"/>
</dbReference>
<dbReference type="HOGENOM" id="CLU_004591_2_0_1"/>
<protein>
    <submittedName>
        <fullName evidence="2">Uncharacterized protein</fullName>
    </submittedName>
</protein>
<feature type="region of interest" description="Disordered" evidence="1">
    <location>
        <begin position="195"/>
        <end position="220"/>
    </location>
</feature>
<dbReference type="PANTHER" id="PTHR31912:SF34">
    <property type="entry name" value="NOTOCHORD-RELATED PROTEIN"/>
    <property type="match status" value="1"/>
</dbReference>
<feature type="compositionally biased region" description="Polar residues" evidence="1">
    <location>
        <begin position="1301"/>
        <end position="1311"/>
    </location>
</feature>
<feature type="region of interest" description="Disordered" evidence="1">
    <location>
        <begin position="1274"/>
        <end position="1319"/>
    </location>
</feature>
<name>A0A0C3PPW6_9AGAM</name>
<evidence type="ECO:0000313" key="3">
    <source>
        <dbReference type="Proteomes" id="UP000054248"/>
    </source>
</evidence>
<gene>
    <name evidence="2" type="ORF">M407DRAFT_33800</name>
</gene>
<reference evidence="3" key="2">
    <citation type="submission" date="2015-01" db="EMBL/GenBank/DDBJ databases">
        <title>Evolutionary Origins and Diversification of the Mycorrhizal Mutualists.</title>
        <authorList>
            <consortium name="DOE Joint Genome Institute"/>
            <consortium name="Mycorrhizal Genomics Consortium"/>
            <person name="Kohler A."/>
            <person name="Kuo A."/>
            <person name="Nagy L.G."/>
            <person name="Floudas D."/>
            <person name="Copeland A."/>
            <person name="Barry K.W."/>
            <person name="Cichocki N."/>
            <person name="Veneault-Fourrey C."/>
            <person name="LaButti K."/>
            <person name="Lindquist E.A."/>
            <person name="Lipzen A."/>
            <person name="Lundell T."/>
            <person name="Morin E."/>
            <person name="Murat C."/>
            <person name="Riley R."/>
            <person name="Ohm R."/>
            <person name="Sun H."/>
            <person name="Tunlid A."/>
            <person name="Henrissat B."/>
            <person name="Grigoriev I.V."/>
            <person name="Hibbett D.S."/>
            <person name="Martin F."/>
        </authorList>
    </citation>
    <scope>NUCLEOTIDE SEQUENCE [LARGE SCALE GENOMIC DNA]</scope>
    <source>
        <strain evidence="3">MUT 4182</strain>
    </source>
</reference>
<sequence length="1470" mass="162970">MPKILSTLQNTENIEDSPYWAMGPRGKNPTCLACKHRNGKSMVFDSMKKAHLHAASSSHLLQIRAYDYRQVATSESLSANQPISSRAAGKQPIAQFSAAPSSTEPYDRTSHPLPFDSDDLLGLPNLQTDDGLSQENLSSSFAHLWKDQRKGIPFAAAFGSSAIQIHEQLRERISRGENLFSSTLSFDYSEEIPQDVDPLGVDSGGPPDADPSALPPSDLPRMGSFDSPLYPWPSRSMALTDLLFSSPRLRFSEAQKKAVLTWARELGAKEVPTLRALKKAQDAVLSDIGSPTRQCVSTNGNVFYVNDVAKAIAMDYANPMTRPKMEDYPILHGSSMSQVWNGRKMLLDLPPHFVTPTARNAGKIYWINELAQLVDNSYFIPSRFFHLVDEKDHSRRALTALGWRVDLFHVVEGSSEPQVEVPVSSFYRSYLDIQSNADEIQRRFDRSSESFANAMPHPFRKVAGDRMVYSVPLILFEDDVSGNISKQWNKHYVVYASNANLPRDMLEKEFCVRFVTSSPNAGPMELMQGVKECITKAWEAGVPAFDCKGVEEVVLRPYALFFPGDNPMQAEHCSQAGLSCNFFCRSCKVGGKRAFKETDEGYSTLFQPGVARTTEDTKANINNTLQLSQVSGAEKKVEAAVASHGTRDSLTSSAVAAVIKLGKTFRKRAKGSKSGSEATILAKLKDELKQRAPEINPLLDMPGVDIHKDTPTEILHTVLLGVVKYFWLQTIVLLKKSHSMDVFETRLASINSEGLNIPKISAKYMCAYSGSLIGKHFKTIAQIIPFIVYDLVPKDVLHAWQAIGELVVLLWHTEIPDVGKYLQELQAAIDKFLHLAAKCAPSILVSKPKFHFLVHLPEFIERFGPAIIFSTERYESFNSVFRLTCIHSNQQAPSRDSCQRMAYVDSMKHVVTGGFWYSAVHQRWVKAGSAVHELLNTAPELISLLAIPANPSSFIVGAATLFPPPKEPRKVTSTSAAPSNTQQGLQSVEGQAISSAPPESVNQQHQATDALASTYHRAKSFVLNSGEKAVIGSHVIYLHASTRGSDNPGNFVQEYESLKSIGRVVEIHVPKNGAMIASQVVVERMGFLGTRHPVLDLPCVELTNQQETIFPHTALHLVNLQHDCQRSGCEDFTYRQVLQERIQTQVKQAIVCHKPTAIFILNTHSLHNYRQIQDIIPGHLRGSGINLGDLSLIRKAAAQQIRREKQKTAEAKEQGEGGDESDIERNTSEDEMRANGYAFSHSRGKRTLCKRKKKGVPQRSSKGAFAFGALELGDSSESDLSPESEDQHEAYCSAVSPRRFTPSSQTSSRPHSTGEEDDDSVFPQIEAFAPITPANPVVGQRRRRDSEDDSNAVGILRARQAQLDRDRLFAKERMKYHSLSDIQTEIDITAFAVTTTDQKLIEVRIVQEVEIKTMKAALIAMTSQSRNTNTKLNSCITAVITSPRIPLYVTGVYAALLKVAKHSPHLLEYF</sequence>
<proteinExistence type="predicted"/>
<feature type="region of interest" description="Disordered" evidence="1">
    <location>
        <begin position="1203"/>
        <end position="1262"/>
    </location>
</feature>
<evidence type="ECO:0000256" key="1">
    <source>
        <dbReference type="SAM" id="MobiDB-lite"/>
    </source>
</evidence>
<feature type="compositionally biased region" description="Acidic residues" evidence="1">
    <location>
        <begin position="1274"/>
        <end position="1286"/>
    </location>
</feature>
<feature type="region of interest" description="Disordered" evidence="1">
    <location>
        <begin position="80"/>
        <end position="112"/>
    </location>
</feature>
<feature type="compositionally biased region" description="Basic and acidic residues" evidence="1">
    <location>
        <begin position="1223"/>
        <end position="1233"/>
    </location>
</feature>
<feature type="compositionally biased region" description="Basic and acidic residues" evidence="1">
    <location>
        <begin position="1203"/>
        <end position="1215"/>
    </location>
</feature>